<dbReference type="InterPro" id="IPR004813">
    <property type="entry name" value="OPT"/>
</dbReference>
<feature type="transmembrane region" description="Helical" evidence="7">
    <location>
        <begin position="459"/>
        <end position="482"/>
    </location>
</feature>
<evidence type="ECO:0000256" key="1">
    <source>
        <dbReference type="ARBA" id="ARBA00004141"/>
    </source>
</evidence>
<protein>
    <submittedName>
        <fullName evidence="8">Uncharacterized protein</fullName>
    </submittedName>
</protein>
<evidence type="ECO:0000256" key="7">
    <source>
        <dbReference type="SAM" id="Phobius"/>
    </source>
</evidence>
<evidence type="ECO:0000313" key="9">
    <source>
        <dbReference type="Proteomes" id="UP001605036"/>
    </source>
</evidence>
<feature type="transmembrane region" description="Helical" evidence="7">
    <location>
        <begin position="366"/>
        <end position="384"/>
    </location>
</feature>
<feature type="transmembrane region" description="Helical" evidence="7">
    <location>
        <begin position="143"/>
        <end position="167"/>
    </location>
</feature>
<dbReference type="NCBIfam" id="TIGR00728">
    <property type="entry name" value="OPT_sfam"/>
    <property type="match status" value="1"/>
</dbReference>
<dbReference type="InterPro" id="IPR045035">
    <property type="entry name" value="YSL-like"/>
</dbReference>
<feature type="transmembrane region" description="Helical" evidence="7">
    <location>
        <begin position="187"/>
        <end position="208"/>
    </location>
</feature>
<keyword evidence="4 7" id="KW-0812">Transmembrane</keyword>
<comment type="subcellular location">
    <subcellularLocation>
        <location evidence="1">Membrane</location>
        <topology evidence="1">Multi-pass membrane protein</topology>
    </subcellularLocation>
</comment>
<dbReference type="GO" id="GO:0016020">
    <property type="term" value="C:membrane"/>
    <property type="evidence" value="ECO:0007669"/>
    <property type="project" value="UniProtKB-SubCell"/>
</dbReference>
<feature type="transmembrane region" description="Helical" evidence="7">
    <location>
        <begin position="244"/>
        <end position="267"/>
    </location>
</feature>
<evidence type="ECO:0000256" key="5">
    <source>
        <dbReference type="ARBA" id="ARBA00022989"/>
    </source>
</evidence>
<keyword evidence="6 7" id="KW-0472">Membrane</keyword>
<comment type="caution">
    <text evidence="8">The sequence shown here is derived from an EMBL/GenBank/DDBJ whole genome shotgun (WGS) entry which is preliminary data.</text>
</comment>
<evidence type="ECO:0000256" key="6">
    <source>
        <dbReference type="ARBA" id="ARBA00023136"/>
    </source>
</evidence>
<feature type="transmembrane region" description="Helical" evidence="7">
    <location>
        <begin position="299"/>
        <end position="318"/>
    </location>
</feature>
<dbReference type="AlphaFoldDB" id="A0ABD1YJW7"/>
<gene>
    <name evidence="8" type="ORF">R1flu_015738</name>
</gene>
<accession>A0ABD1YJW7</accession>
<comment type="similarity">
    <text evidence="2">Belongs to the YSL (TC 2.A.67.2) family.</text>
</comment>
<keyword evidence="3" id="KW-0813">Transport</keyword>
<name>A0ABD1YJW7_9MARC</name>
<evidence type="ECO:0000256" key="3">
    <source>
        <dbReference type="ARBA" id="ARBA00022448"/>
    </source>
</evidence>
<dbReference type="PANTHER" id="PTHR31645">
    <property type="entry name" value="OLIGOPEPTIDE TRANSPORTER YGL114W-RELATED"/>
    <property type="match status" value="1"/>
</dbReference>
<dbReference type="EMBL" id="JBHFFA010000004">
    <property type="protein sequence ID" value="KAL2631052.1"/>
    <property type="molecule type" value="Genomic_DNA"/>
</dbReference>
<organism evidence="8 9">
    <name type="scientific">Riccia fluitans</name>
    <dbReference type="NCBI Taxonomy" id="41844"/>
    <lineage>
        <taxon>Eukaryota</taxon>
        <taxon>Viridiplantae</taxon>
        <taxon>Streptophyta</taxon>
        <taxon>Embryophyta</taxon>
        <taxon>Marchantiophyta</taxon>
        <taxon>Marchantiopsida</taxon>
        <taxon>Marchantiidae</taxon>
        <taxon>Marchantiales</taxon>
        <taxon>Ricciaceae</taxon>
        <taxon>Riccia</taxon>
    </lineage>
</organism>
<keyword evidence="9" id="KW-1185">Reference proteome</keyword>
<feature type="transmembrane region" description="Helical" evidence="7">
    <location>
        <begin position="494"/>
        <end position="517"/>
    </location>
</feature>
<feature type="transmembrane region" description="Helical" evidence="7">
    <location>
        <begin position="28"/>
        <end position="47"/>
    </location>
</feature>
<dbReference type="Pfam" id="PF03169">
    <property type="entry name" value="OPT"/>
    <property type="match status" value="1"/>
</dbReference>
<feature type="transmembrane region" description="Helical" evidence="7">
    <location>
        <begin position="396"/>
        <end position="415"/>
    </location>
</feature>
<feature type="transmembrane region" description="Helical" evidence="7">
    <location>
        <begin position="324"/>
        <end position="345"/>
    </location>
</feature>
<evidence type="ECO:0000256" key="2">
    <source>
        <dbReference type="ARBA" id="ARBA00010276"/>
    </source>
</evidence>
<evidence type="ECO:0000313" key="8">
    <source>
        <dbReference type="EMBL" id="KAL2631052.1"/>
    </source>
</evidence>
<reference evidence="8 9" key="1">
    <citation type="submission" date="2024-09" db="EMBL/GenBank/DDBJ databases">
        <title>Chromosome-scale assembly of Riccia fluitans.</title>
        <authorList>
            <person name="Paukszto L."/>
            <person name="Sawicki J."/>
            <person name="Karawczyk K."/>
            <person name="Piernik-Szablinska J."/>
            <person name="Szczecinska M."/>
            <person name="Mazdziarz M."/>
        </authorList>
    </citation>
    <scope>NUCLEOTIDE SEQUENCE [LARGE SCALE GENOMIC DNA]</scope>
    <source>
        <strain evidence="8">Rf_01</strain>
        <tissue evidence="8">Aerial parts of the thallus</tissue>
    </source>
</reference>
<keyword evidence="5 7" id="KW-1133">Transmembrane helix</keyword>
<sequence>MARFAYDAIGPDKPGNTLEDVKDPALGWIYGFIFTVALLGTFVLVPLRKIMIIDYKLIFPSGTATAVLINSFHTPSGSKLAMKQVASLGKYFSFSFAWSLFKWFFSGLGNQCGFDYFPSFGFKAYRNTFYFNFNLTYVGTGMLLPAAVTYSLMFGGVISWGLMWPLIRQREGDWYPAGLDETRDFRGLFGYKVFIFIAIILGDGLYNFSKVTFMSLKSLYTTLSASNTTRAPNDRKEVFLQDTVPYWLALTGYVTLSCISMIVIPHMFTSVKWYYVLVAYIVGPLFAFGNAYGAGLTDFNLAVTYGNLVLFCFAAWAGAGGGGIIAGLVGCGVMMSILVAACVLMQDFKTGYMTLSSPKSMFAAQLIGGVMGCVLAPATFWLFWTAYDIGDPSGPYTAPIAVIYRTMALLGIEGLGSLPDHCLQLCYVWFAVAMLLHVIRDSLPVKYCRFVPIPVAMVIPFYLGAFFAIDMFVGTCIVYIWGRFNKKDAHTFSAAIASGLICGDGLWTIPSAILSFAKVNPPLCMRFLPSKGLSFARSGS</sequence>
<dbReference type="PANTHER" id="PTHR31645:SF76">
    <property type="entry name" value="METAL-NICOTIANAMINE TRANSPORTER YSL8-RELATED"/>
    <property type="match status" value="1"/>
</dbReference>
<proteinExistence type="inferred from homology"/>
<feature type="transmembrane region" description="Helical" evidence="7">
    <location>
        <begin position="273"/>
        <end position="292"/>
    </location>
</feature>
<feature type="transmembrane region" description="Helical" evidence="7">
    <location>
        <begin position="422"/>
        <end position="439"/>
    </location>
</feature>
<dbReference type="Proteomes" id="UP001605036">
    <property type="component" value="Unassembled WGS sequence"/>
</dbReference>
<evidence type="ECO:0000256" key="4">
    <source>
        <dbReference type="ARBA" id="ARBA00022692"/>
    </source>
</evidence>